<feature type="binding site" evidence="8">
    <location>
        <begin position="196"/>
        <end position="201"/>
    </location>
    <ligand>
        <name>NADP(+)</name>
        <dbReference type="ChEBI" id="CHEBI:58349"/>
    </ligand>
</feature>
<feature type="domain" description="Glutamyl-tRNA reductase N-terminal" evidence="12">
    <location>
        <begin position="14"/>
        <end position="163"/>
    </location>
</feature>
<feature type="binding site" evidence="8">
    <location>
        <begin position="121"/>
        <end position="123"/>
    </location>
    <ligand>
        <name>substrate</name>
    </ligand>
</feature>
<evidence type="ECO:0000256" key="1">
    <source>
        <dbReference type="ARBA" id="ARBA00005059"/>
    </source>
</evidence>
<dbReference type="InterPro" id="IPR015895">
    <property type="entry name" value="4pyrrol_synth_GluRdtase_N"/>
</dbReference>
<dbReference type="SUPFAM" id="SSF69075">
    <property type="entry name" value="Glutamyl tRNA-reductase dimerization domain"/>
    <property type="match status" value="1"/>
</dbReference>
<evidence type="ECO:0000313" key="14">
    <source>
        <dbReference type="Proteomes" id="UP000618931"/>
    </source>
</evidence>
<dbReference type="Proteomes" id="UP000618931">
    <property type="component" value="Unassembled WGS sequence"/>
</dbReference>
<evidence type="ECO:0000256" key="2">
    <source>
        <dbReference type="ARBA" id="ARBA00005916"/>
    </source>
</evidence>
<dbReference type="InterPro" id="IPR015896">
    <property type="entry name" value="4pyrrol_synth_GluRdtase_dimer"/>
</dbReference>
<gene>
    <name evidence="8 13" type="primary">hemA</name>
    <name evidence="13" type="ORF">I2H31_09235</name>
</gene>
<feature type="binding site" evidence="8">
    <location>
        <begin position="56"/>
        <end position="59"/>
    </location>
    <ligand>
        <name>substrate</name>
    </ligand>
</feature>
<dbReference type="EMBL" id="JADQDM010000003">
    <property type="protein sequence ID" value="MBF9221287.1"/>
    <property type="molecule type" value="Genomic_DNA"/>
</dbReference>
<dbReference type="HAMAP" id="MF_00087">
    <property type="entry name" value="Glu_tRNA_reductase"/>
    <property type="match status" value="1"/>
</dbReference>
<evidence type="ECO:0000256" key="4">
    <source>
        <dbReference type="ARBA" id="ARBA00022857"/>
    </source>
</evidence>
<organism evidence="13 14">
    <name type="scientific">Hymenobacter ruricola</name>
    <dbReference type="NCBI Taxonomy" id="2791023"/>
    <lineage>
        <taxon>Bacteria</taxon>
        <taxon>Pseudomonadati</taxon>
        <taxon>Bacteroidota</taxon>
        <taxon>Cytophagia</taxon>
        <taxon>Cytophagales</taxon>
        <taxon>Hymenobacteraceae</taxon>
        <taxon>Hymenobacter</taxon>
    </lineage>
</organism>
<evidence type="ECO:0000256" key="5">
    <source>
        <dbReference type="ARBA" id="ARBA00023002"/>
    </source>
</evidence>
<dbReference type="Pfam" id="PF01488">
    <property type="entry name" value="Shikimate_DH"/>
    <property type="match status" value="1"/>
</dbReference>
<keyword evidence="6 8" id="KW-0627">Porphyrin biosynthesis</keyword>
<evidence type="ECO:0000259" key="12">
    <source>
        <dbReference type="Pfam" id="PF05201"/>
    </source>
</evidence>
<feature type="domain" description="Quinate/shikimate 5-dehydrogenase/glutamyl-tRNA reductase" evidence="11">
    <location>
        <begin position="186"/>
        <end position="310"/>
    </location>
</feature>
<feature type="domain" description="Tetrapyrrole biosynthesis glutamyl-tRNA reductase dimerisation" evidence="10">
    <location>
        <begin position="327"/>
        <end position="403"/>
    </location>
</feature>
<comment type="subunit">
    <text evidence="8">Homodimer.</text>
</comment>
<keyword evidence="4 8" id="KW-0521">NADP</keyword>
<evidence type="ECO:0000259" key="11">
    <source>
        <dbReference type="Pfam" id="PF01488"/>
    </source>
</evidence>
<sequence>MAQVVFAHPFRALSLSFKYAPLEVRERLALSEADCHQLLLTLREELNLRDLLVLSTCQRTEVYYAAGQDRNAEIMQALGELKDCAIGHKWLRYFEVLPDAAAAAHHLFAVALGLEARVLGDAQIISQVKQAYRWSVQARAAGPFLHRLLQLVFAAHKRVQTSTCFRSSTASASAAAVELVAGLTAHLPAPRVLVVGAGHIGADVCRHLAARSSLGHVSLCNRTRAKAAALASGGRLRLVEFEALTTALLEADVVISAITCPETFFTAQLVAETMRQDHCKLFVDLGMPRSVAPAAAQVPGVALYNIDAIQCKASAALEQRQAAVPRVRAIIAEHLAELQSWSKVMPVSPLIHRLKNHLELLRRQELDRFSKRLGPAEISLLDATTRSLMQKVLKQQVLHLKLSYQRDNPAPPAAQVGELFYP</sequence>
<dbReference type="GO" id="GO:0008883">
    <property type="term" value="F:glutamyl-tRNA reductase activity"/>
    <property type="evidence" value="ECO:0007669"/>
    <property type="project" value="UniProtKB-EC"/>
</dbReference>
<dbReference type="InterPro" id="IPR006151">
    <property type="entry name" value="Shikm_DH/Glu-tRNA_Rdtase"/>
</dbReference>
<dbReference type="PIRSF" id="PIRSF000445">
    <property type="entry name" value="4pyrrol_synth_GluRdtase"/>
    <property type="match status" value="1"/>
</dbReference>
<evidence type="ECO:0000313" key="13">
    <source>
        <dbReference type="EMBL" id="MBF9221287.1"/>
    </source>
</evidence>
<reference evidence="13 14" key="1">
    <citation type="submission" date="2020-11" db="EMBL/GenBank/DDBJ databases">
        <authorList>
            <person name="Kim M.K."/>
        </authorList>
    </citation>
    <scope>NUCLEOTIDE SEQUENCE [LARGE SCALE GENOMIC DNA]</scope>
    <source>
        <strain evidence="13 14">BT662</strain>
    </source>
</reference>
<comment type="caution">
    <text evidence="13">The sequence shown here is derived from an EMBL/GenBank/DDBJ whole genome shotgun (WGS) entry which is preliminary data.</text>
</comment>
<comment type="function">
    <text evidence="8">Catalyzes the NADPH-dependent reduction of glutamyl-tRNA(Glu) to glutamate 1-semialdehyde (GSA).</text>
</comment>
<dbReference type="InterPro" id="IPR036343">
    <property type="entry name" value="GluRdtase_N_sf"/>
</dbReference>
<dbReference type="SUPFAM" id="SSF51735">
    <property type="entry name" value="NAD(P)-binding Rossmann-fold domains"/>
    <property type="match status" value="1"/>
</dbReference>
<dbReference type="Gene3D" id="3.30.460.30">
    <property type="entry name" value="Glutamyl-tRNA reductase, N-terminal domain"/>
    <property type="match status" value="1"/>
</dbReference>
<comment type="catalytic activity">
    <reaction evidence="7 8 9">
        <text>(S)-4-amino-5-oxopentanoate + tRNA(Glu) + NADP(+) = L-glutamyl-tRNA(Glu) + NADPH + H(+)</text>
        <dbReference type="Rhea" id="RHEA:12344"/>
        <dbReference type="Rhea" id="RHEA-COMP:9663"/>
        <dbReference type="Rhea" id="RHEA-COMP:9680"/>
        <dbReference type="ChEBI" id="CHEBI:15378"/>
        <dbReference type="ChEBI" id="CHEBI:57501"/>
        <dbReference type="ChEBI" id="CHEBI:57783"/>
        <dbReference type="ChEBI" id="CHEBI:58349"/>
        <dbReference type="ChEBI" id="CHEBI:78442"/>
        <dbReference type="ChEBI" id="CHEBI:78520"/>
        <dbReference type="EC" id="1.2.1.70"/>
    </reaction>
</comment>
<dbReference type="SUPFAM" id="SSF69742">
    <property type="entry name" value="Glutamyl tRNA-reductase catalytic, N-terminal domain"/>
    <property type="match status" value="1"/>
</dbReference>
<evidence type="ECO:0000256" key="8">
    <source>
        <dbReference type="HAMAP-Rule" id="MF_00087"/>
    </source>
</evidence>
<comment type="domain">
    <text evidence="8">Possesses an unusual extended V-shaped dimeric structure with each monomer consisting of three distinct domains arranged along a curved 'spinal' alpha-helix. The N-terminal catalytic domain specifically recognizes the glutamate moiety of the substrate. The second domain is the NADPH-binding domain, and the third C-terminal domain is responsible for dimerization.</text>
</comment>
<comment type="miscellaneous">
    <text evidence="8">During catalysis, the active site Cys acts as a nucleophile attacking the alpha-carbonyl group of tRNA-bound glutamate with the formation of a thioester intermediate between enzyme and glutamate, and the concomitant release of tRNA(Glu). The thioester intermediate is finally reduced by direct hydride transfer from NADPH, to form the product GSA.</text>
</comment>
<evidence type="ECO:0000256" key="6">
    <source>
        <dbReference type="ARBA" id="ARBA00023244"/>
    </source>
</evidence>
<accession>A0ABS0I304</accession>
<dbReference type="EC" id="1.2.1.70" evidence="3 8"/>
<evidence type="ECO:0000256" key="9">
    <source>
        <dbReference type="RuleBase" id="RU000584"/>
    </source>
</evidence>
<proteinExistence type="inferred from homology"/>
<evidence type="ECO:0000259" key="10">
    <source>
        <dbReference type="Pfam" id="PF00745"/>
    </source>
</evidence>
<dbReference type="Gene3D" id="3.40.50.720">
    <property type="entry name" value="NAD(P)-binding Rossmann-like Domain"/>
    <property type="match status" value="1"/>
</dbReference>
<comment type="similarity">
    <text evidence="2 8 9">Belongs to the glutamyl-tRNA reductase family.</text>
</comment>
<feature type="site" description="Important for activity" evidence="8">
    <location>
        <position position="106"/>
    </location>
</feature>
<evidence type="ECO:0000256" key="3">
    <source>
        <dbReference type="ARBA" id="ARBA00012970"/>
    </source>
</evidence>
<feature type="binding site" evidence="8">
    <location>
        <position position="127"/>
    </location>
    <ligand>
        <name>substrate</name>
    </ligand>
</feature>
<dbReference type="PANTHER" id="PTHR43013:SF1">
    <property type="entry name" value="GLUTAMYL-TRNA REDUCTASE"/>
    <property type="match status" value="1"/>
</dbReference>
<dbReference type="InterPro" id="IPR000343">
    <property type="entry name" value="4pyrrol_synth_GluRdtase"/>
</dbReference>
<dbReference type="NCBIfam" id="TIGR01035">
    <property type="entry name" value="hemA"/>
    <property type="match status" value="1"/>
</dbReference>
<dbReference type="Pfam" id="PF05201">
    <property type="entry name" value="GlutR_N"/>
    <property type="match status" value="1"/>
</dbReference>
<name>A0ABS0I304_9BACT</name>
<keyword evidence="14" id="KW-1185">Reference proteome</keyword>
<evidence type="ECO:0000256" key="7">
    <source>
        <dbReference type="ARBA" id="ARBA00047464"/>
    </source>
</evidence>
<dbReference type="InterPro" id="IPR036453">
    <property type="entry name" value="GluRdtase_dimer_dom_sf"/>
</dbReference>
<dbReference type="PANTHER" id="PTHR43013">
    <property type="entry name" value="GLUTAMYL-TRNA REDUCTASE"/>
    <property type="match status" value="1"/>
</dbReference>
<protein>
    <recommendedName>
        <fullName evidence="3 8">Glutamyl-tRNA reductase</fullName>
        <shortName evidence="8">GluTR</shortName>
        <ecNumber evidence="3 8">1.2.1.70</ecNumber>
    </recommendedName>
</protein>
<feature type="active site" description="Nucleophile" evidence="8">
    <location>
        <position position="57"/>
    </location>
</feature>
<dbReference type="RefSeq" id="WP_196292736.1">
    <property type="nucleotide sequence ID" value="NZ_JADQDM010000003.1"/>
</dbReference>
<dbReference type="Pfam" id="PF00745">
    <property type="entry name" value="GlutR_dimer"/>
    <property type="match status" value="1"/>
</dbReference>
<dbReference type="InterPro" id="IPR036291">
    <property type="entry name" value="NAD(P)-bd_dom_sf"/>
</dbReference>
<comment type="caution">
    <text evidence="8">Lacks conserved residue(s) required for the propagation of feature annotation.</text>
</comment>
<keyword evidence="5 8" id="KW-0560">Oxidoreductase</keyword>
<comment type="pathway">
    <text evidence="1 8 9">Porphyrin-containing compound metabolism; protoporphyrin-IX biosynthesis; 5-aminolevulinate from L-glutamyl-tRNA(Glu): step 1/2.</text>
</comment>